<reference evidence="1 2" key="1">
    <citation type="submission" date="2016-07" db="EMBL/GenBank/DDBJ databases">
        <title>Genomic analysis of zinc-resistant bacterium Mucilaginibacter pedocola TBZ30.</title>
        <authorList>
            <person name="Huang J."/>
            <person name="Tang J."/>
        </authorList>
    </citation>
    <scope>NUCLEOTIDE SEQUENCE [LARGE SCALE GENOMIC DNA]</scope>
    <source>
        <strain evidence="1 2">TBZ30</strain>
    </source>
</reference>
<evidence type="ECO:0000313" key="1">
    <source>
        <dbReference type="EMBL" id="OOQ56445.1"/>
    </source>
</evidence>
<organism evidence="1 2">
    <name type="scientific">Mucilaginibacter pedocola</name>
    <dbReference type="NCBI Taxonomy" id="1792845"/>
    <lineage>
        <taxon>Bacteria</taxon>
        <taxon>Pseudomonadati</taxon>
        <taxon>Bacteroidota</taxon>
        <taxon>Sphingobacteriia</taxon>
        <taxon>Sphingobacteriales</taxon>
        <taxon>Sphingobacteriaceae</taxon>
        <taxon>Mucilaginibacter</taxon>
    </lineage>
</organism>
<dbReference type="Proteomes" id="UP000189739">
    <property type="component" value="Unassembled WGS sequence"/>
</dbReference>
<evidence type="ECO:0000313" key="2">
    <source>
        <dbReference type="Proteomes" id="UP000189739"/>
    </source>
</evidence>
<accession>A0A1S9P678</accession>
<protein>
    <submittedName>
        <fullName evidence="1">Uncharacterized protein</fullName>
    </submittedName>
</protein>
<dbReference type="InterPro" id="IPR053865">
    <property type="entry name" value="DUF6934"/>
</dbReference>
<keyword evidence="2" id="KW-1185">Reference proteome</keyword>
<dbReference type="EMBL" id="MBTF01000039">
    <property type="protein sequence ID" value="OOQ56445.1"/>
    <property type="molecule type" value="Genomic_DNA"/>
</dbReference>
<dbReference type="Pfam" id="PF22028">
    <property type="entry name" value="DUF6934"/>
    <property type="match status" value="1"/>
</dbReference>
<sequence length="149" mass="17469">MHLKHYPFFNRNDHHDYEFYSIGPKGRIKKMVTFSLIPNLEFTAYNLAFGDLNMQTGQLDDKANSNNDDRDIVLATVANTVLEFSKYHNRPYIYATGSTSSRTRLYQMGIAGLWEEISTNFEVFGLKNDIWYEFEPNNTNYEAFLVKQR</sequence>
<dbReference type="OrthoDB" id="1343312at2"/>
<name>A0A1S9P678_9SPHI</name>
<dbReference type="AlphaFoldDB" id="A0A1S9P678"/>
<comment type="caution">
    <text evidence="1">The sequence shown here is derived from an EMBL/GenBank/DDBJ whole genome shotgun (WGS) entry which is preliminary data.</text>
</comment>
<dbReference type="RefSeq" id="WP_078351404.1">
    <property type="nucleotide sequence ID" value="NZ_MBTF01000039.1"/>
</dbReference>
<proteinExistence type="predicted"/>
<gene>
    <name evidence="1" type="ORF">BC343_18520</name>
</gene>